<dbReference type="Gene3D" id="2.130.10.10">
    <property type="entry name" value="YVTN repeat-like/Quinoprotein amine dehydrogenase"/>
    <property type="match status" value="2"/>
</dbReference>
<dbReference type="SMART" id="SM00320">
    <property type="entry name" value="WD40"/>
    <property type="match status" value="5"/>
</dbReference>
<dbReference type="GO" id="GO:0006334">
    <property type="term" value="P:nucleosome assembly"/>
    <property type="evidence" value="ECO:0007669"/>
    <property type="project" value="TreeGrafter"/>
</dbReference>
<keyword evidence="13" id="KW-1185">Reference proteome</keyword>
<keyword evidence="4" id="KW-0677">Repeat</keyword>
<dbReference type="PROSITE" id="PS50082">
    <property type="entry name" value="WD_REPEATS_2"/>
    <property type="match status" value="3"/>
</dbReference>
<name>A0A1E4TY21_PACTA</name>
<keyword evidence="7" id="KW-0234">DNA repair</keyword>
<dbReference type="PANTHER" id="PTHR15271">
    <property type="entry name" value="CHROMATIN ASSEMBLY FACTOR 1 SUBUNIT B"/>
    <property type="match status" value="1"/>
</dbReference>
<feature type="compositionally biased region" description="Basic and acidic residues" evidence="10">
    <location>
        <begin position="641"/>
        <end position="650"/>
    </location>
</feature>
<keyword evidence="5" id="KW-0227">DNA damage</keyword>
<feature type="domain" description="CAF1B/HIR1 beta-propeller" evidence="11">
    <location>
        <begin position="429"/>
        <end position="616"/>
    </location>
</feature>
<sequence>MTIDAATVTVHWHDENQPIYSVDFQPNHLPVGKNGKPRNSVRLATGGGDNNVRIWKLVYDEDKKKVKSVDYLCTLTKHTQAVNVVRFDPKGEFLATAGDDGTILIWQLSDHIVKEFGSTENDEDVKESWILKHACRSSTSEIYDLAWSPDSKFILTGSMDNVTRIYNASNGQQIKQIAEHNHYVQGVAWDPKNEFIATQSADRSVHIYKLNKTSGGNVLNLQPTIYYKITRAELPTSRVMAIPHSPKLKTEEVKLVTSSSNVSIPGKLSLTPSSAASTSTIATPTSTPLTTSTVTAMNPPTSHKRKLSTSSTGSSSNTPARSPSPAYQQLYQREGASPQPLSPRLSVPLPAVRAMEPPILKNCLLYHNETLQSFFRRLCFSPDGNLLLTPSGIFKNYSNTNVSNTNGSTGNSTNASGNGNSSGTGSTEIVNNNSKDEFTNTVYIYTRAGLNRAPVAHLPGLKRPSIAVRFSPILYTLRHGSDFTDKTENKIDETKTEYLKINQDGSVAKLDDDETVGDTDISNNRNDIEREKNIPNLKPTSLSGSKTMTPVFKLPYRMVFAVATQDSVIIYDTESIKPIVFISNLHYSTLTDLAWSNDGETLIISSTDGFCSAVNIINEFEVVKEKLLFEFNLKMSESVEHSKEASEKSVQEQVNENIANGEEDRFKGVDKDKVRLDFGKGHLKTLDEASRPHNFNPRKSPLILNQGHRPKMDNAGPKEEEPK</sequence>
<evidence type="ECO:0000259" key="11">
    <source>
        <dbReference type="Pfam" id="PF24105"/>
    </source>
</evidence>
<dbReference type="InterPro" id="IPR001680">
    <property type="entry name" value="WD40_rpt"/>
</dbReference>
<comment type="similarity">
    <text evidence="2">Belongs to the WD repeat HIR1 family.</text>
</comment>
<dbReference type="GO" id="GO:0006335">
    <property type="term" value="P:DNA replication-dependent chromatin assembly"/>
    <property type="evidence" value="ECO:0007669"/>
    <property type="project" value="InterPro"/>
</dbReference>
<evidence type="ECO:0000313" key="13">
    <source>
        <dbReference type="Proteomes" id="UP000094236"/>
    </source>
</evidence>
<evidence type="ECO:0000256" key="7">
    <source>
        <dbReference type="ARBA" id="ARBA00023204"/>
    </source>
</evidence>
<comment type="subcellular location">
    <subcellularLocation>
        <location evidence="1">Nucleus</location>
    </subcellularLocation>
</comment>
<feature type="region of interest" description="Disordered" evidence="10">
    <location>
        <begin position="261"/>
        <end position="325"/>
    </location>
</feature>
<feature type="repeat" description="WD" evidence="9">
    <location>
        <begin position="75"/>
        <end position="109"/>
    </location>
</feature>
<keyword evidence="3 9" id="KW-0853">WD repeat</keyword>
<feature type="compositionally biased region" description="Basic and acidic residues" evidence="10">
    <location>
        <begin position="710"/>
        <end position="723"/>
    </location>
</feature>
<feature type="compositionally biased region" description="Low complexity" evidence="10">
    <location>
        <begin position="268"/>
        <end position="293"/>
    </location>
</feature>
<keyword evidence="8" id="KW-0539">Nucleus</keyword>
<evidence type="ECO:0000256" key="3">
    <source>
        <dbReference type="ARBA" id="ARBA00022574"/>
    </source>
</evidence>
<proteinExistence type="inferred from homology"/>
<evidence type="ECO:0000313" key="12">
    <source>
        <dbReference type="EMBL" id="ODV96655.1"/>
    </source>
</evidence>
<dbReference type="AlphaFoldDB" id="A0A1E4TY21"/>
<evidence type="ECO:0000256" key="10">
    <source>
        <dbReference type="SAM" id="MobiDB-lite"/>
    </source>
</evidence>
<protein>
    <recommendedName>
        <fullName evidence="11">CAF1B/HIR1 beta-propeller domain-containing protein</fullName>
    </recommendedName>
</protein>
<evidence type="ECO:0000256" key="2">
    <source>
        <dbReference type="ARBA" id="ARBA00007306"/>
    </source>
</evidence>
<dbReference type="OrthoDB" id="71227at2759"/>
<evidence type="ECO:0000256" key="1">
    <source>
        <dbReference type="ARBA" id="ARBA00004123"/>
    </source>
</evidence>
<dbReference type="STRING" id="669874.A0A1E4TY21"/>
<organism evidence="12 13">
    <name type="scientific">Pachysolen tannophilus NRRL Y-2460</name>
    <dbReference type="NCBI Taxonomy" id="669874"/>
    <lineage>
        <taxon>Eukaryota</taxon>
        <taxon>Fungi</taxon>
        <taxon>Dikarya</taxon>
        <taxon>Ascomycota</taxon>
        <taxon>Saccharomycotina</taxon>
        <taxon>Pichiomycetes</taxon>
        <taxon>Pachysolenaceae</taxon>
        <taxon>Pachysolen</taxon>
    </lineage>
</organism>
<gene>
    <name evidence="12" type="ORF">PACTADRAFT_1242</name>
</gene>
<dbReference type="PANTHER" id="PTHR15271:SF4">
    <property type="entry name" value="CHROMATIN ASSEMBLY FACTOR 1 SUBUNIT B"/>
    <property type="match status" value="1"/>
</dbReference>
<evidence type="ECO:0000256" key="9">
    <source>
        <dbReference type="PROSITE-ProRule" id="PRU00221"/>
    </source>
</evidence>
<evidence type="ECO:0000256" key="5">
    <source>
        <dbReference type="ARBA" id="ARBA00022763"/>
    </source>
</evidence>
<dbReference type="InterPro" id="IPR015943">
    <property type="entry name" value="WD40/YVTN_repeat-like_dom_sf"/>
</dbReference>
<feature type="repeat" description="WD" evidence="9">
    <location>
        <begin position="177"/>
        <end position="211"/>
    </location>
</feature>
<feature type="domain" description="CAF1B/HIR1 beta-propeller" evidence="11">
    <location>
        <begin position="8"/>
        <end position="214"/>
    </location>
</feature>
<dbReference type="PROSITE" id="PS50294">
    <property type="entry name" value="WD_REPEATS_REGION"/>
    <property type="match status" value="1"/>
</dbReference>
<feature type="compositionally biased region" description="Low complexity" evidence="10">
    <location>
        <begin position="405"/>
        <end position="427"/>
    </location>
</feature>
<evidence type="ECO:0000256" key="6">
    <source>
        <dbReference type="ARBA" id="ARBA00022853"/>
    </source>
</evidence>
<dbReference type="GO" id="GO:0006281">
    <property type="term" value="P:DNA repair"/>
    <property type="evidence" value="ECO:0007669"/>
    <property type="project" value="UniProtKB-KW"/>
</dbReference>
<dbReference type="InterPro" id="IPR045145">
    <property type="entry name" value="PTHR15271"/>
</dbReference>
<feature type="region of interest" description="Disordered" evidence="10">
    <location>
        <begin position="682"/>
        <end position="723"/>
    </location>
</feature>
<keyword evidence="6" id="KW-0156">Chromatin regulator</keyword>
<feature type="region of interest" description="Disordered" evidence="10">
    <location>
        <begin position="641"/>
        <end position="662"/>
    </location>
</feature>
<accession>A0A1E4TY21</accession>
<dbReference type="Proteomes" id="UP000094236">
    <property type="component" value="Unassembled WGS sequence"/>
</dbReference>
<reference evidence="13" key="1">
    <citation type="submission" date="2016-05" db="EMBL/GenBank/DDBJ databases">
        <title>Comparative genomics of biotechnologically important yeasts.</title>
        <authorList>
            <consortium name="DOE Joint Genome Institute"/>
            <person name="Riley R."/>
            <person name="Haridas S."/>
            <person name="Wolfe K.H."/>
            <person name="Lopes M.R."/>
            <person name="Hittinger C.T."/>
            <person name="Goker M."/>
            <person name="Salamov A."/>
            <person name="Wisecaver J."/>
            <person name="Long T.M."/>
            <person name="Aerts A.L."/>
            <person name="Barry K."/>
            <person name="Choi C."/>
            <person name="Clum A."/>
            <person name="Coughlan A.Y."/>
            <person name="Deshpande S."/>
            <person name="Douglass A.P."/>
            <person name="Hanson S.J."/>
            <person name="Klenk H.-P."/>
            <person name="Labutti K."/>
            <person name="Lapidus A."/>
            <person name="Lindquist E."/>
            <person name="Lipzen A."/>
            <person name="Meier-Kolthoff J.P."/>
            <person name="Ohm R.A."/>
            <person name="Otillar R.P."/>
            <person name="Pangilinan J."/>
            <person name="Peng Y."/>
            <person name="Rokas A."/>
            <person name="Rosa C.A."/>
            <person name="Scheuner C."/>
            <person name="Sibirny A.A."/>
            <person name="Slot J.C."/>
            <person name="Stielow J.B."/>
            <person name="Sun H."/>
            <person name="Kurtzman C.P."/>
            <person name="Blackwell M."/>
            <person name="Grigoriev I.V."/>
            <person name="Jeffries T.W."/>
        </authorList>
    </citation>
    <scope>NUCLEOTIDE SEQUENCE [LARGE SCALE GENOMIC DNA]</scope>
    <source>
        <strain evidence="13">NRRL Y-2460</strain>
    </source>
</reference>
<dbReference type="EMBL" id="KV454012">
    <property type="protein sequence ID" value="ODV96655.1"/>
    <property type="molecule type" value="Genomic_DNA"/>
</dbReference>
<feature type="compositionally biased region" description="Low complexity" evidence="10">
    <location>
        <begin position="308"/>
        <end position="318"/>
    </location>
</feature>
<evidence type="ECO:0000256" key="8">
    <source>
        <dbReference type="ARBA" id="ARBA00023242"/>
    </source>
</evidence>
<feature type="compositionally biased region" description="Basic and acidic residues" evidence="10">
    <location>
        <begin position="682"/>
        <end position="691"/>
    </location>
</feature>
<dbReference type="Pfam" id="PF24105">
    <property type="entry name" value="Beta-prop_CAF1B_HIR1"/>
    <property type="match status" value="2"/>
</dbReference>
<dbReference type="SUPFAM" id="SSF50978">
    <property type="entry name" value="WD40 repeat-like"/>
    <property type="match status" value="1"/>
</dbReference>
<dbReference type="InterPro" id="IPR036322">
    <property type="entry name" value="WD40_repeat_dom_sf"/>
</dbReference>
<dbReference type="InterPro" id="IPR055410">
    <property type="entry name" value="Beta-prop_CAF1B_HIR1"/>
</dbReference>
<dbReference type="GO" id="GO:0005634">
    <property type="term" value="C:nucleus"/>
    <property type="evidence" value="ECO:0007669"/>
    <property type="project" value="UniProtKB-SubCell"/>
</dbReference>
<dbReference type="GO" id="GO:0033186">
    <property type="term" value="C:CAF-1 complex"/>
    <property type="evidence" value="ECO:0007669"/>
    <property type="project" value="TreeGrafter"/>
</dbReference>
<feature type="repeat" description="WD" evidence="9">
    <location>
        <begin position="135"/>
        <end position="176"/>
    </location>
</feature>
<evidence type="ECO:0000256" key="4">
    <source>
        <dbReference type="ARBA" id="ARBA00022737"/>
    </source>
</evidence>
<feature type="region of interest" description="Disordered" evidence="10">
    <location>
        <begin position="405"/>
        <end position="432"/>
    </location>
</feature>